<proteinExistence type="predicted"/>
<name>A0A8S5QG88_9CAUD</name>
<dbReference type="EMBL" id="BK015646">
    <property type="protein sequence ID" value="DAE17817.1"/>
    <property type="molecule type" value="Genomic_DNA"/>
</dbReference>
<accession>A0A8S5QG88</accession>
<protein>
    <submittedName>
        <fullName evidence="2">Uncharacterized protein</fullName>
    </submittedName>
</protein>
<organism evidence="2">
    <name type="scientific">Siphoviridae sp. ctoOf8</name>
    <dbReference type="NCBI Taxonomy" id="2825668"/>
    <lineage>
        <taxon>Viruses</taxon>
        <taxon>Duplodnaviria</taxon>
        <taxon>Heunggongvirae</taxon>
        <taxon>Uroviricota</taxon>
        <taxon>Caudoviricetes</taxon>
    </lineage>
</organism>
<evidence type="ECO:0000256" key="1">
    <source>
        <dbReference type="SAM" id="Phobius"/>
    </source>
</evidence>
<evidence type="ECO:0000313" key="2">
    <source>
        <dbReference type="EMBL" id="DAE17817.1"/>
    </source>
</evidence>
<feature type="transmembrane region" description="Helical" evidence="1">
    <location>
        <begin position="35"/>
        <end position="53"/>
    </location>
</feature>
<keyword evidence="1" id="KW-0472">Membrane</keyword>
<reference evidence="2" key="1">
    <citation type="journal article" date="2021" name="Proc. Natl. Acad. Sci. U.S.A.">
        <title>A Catalog of Tens of Thousands of Viruses from Human Metagenomes Reveals Hidden Associations with Chronic Diseases.</title>
        <authorList>
            <person name="Tisza M.J."/>
            <person name="Buck C.B."/>
        </authorList>
    </citation>
    <scope>NUCLEOTIDE SEQUENCE</scope>
    <source>
        <strain evidence="2">CtoOf8</strain>
    </source>
</reference>
<sequence>MLCFRYSLIHGCYRLEGKLYCLLYFPRLHRIYCSYFNMWISSFAYILSFLYTLHKKPG</sequence>
<keyword evidence="1" id="KW-1133">Transmembrane helix</keyword>
<keyword evidence="1" id="KW-0812">Transmembrane</keyword>